<proteinExistence type="predicted"/>
<dbReference type="RefSeq" id="WP_044040308.1">
    <property type="nucleotide sequence ID" value="NZ_HG917869.1"/>
</dbReference>
<gene>
    <name evidence="2" type="ORF">CM240_3045</name>
</gene>
<keyword evidence="1" id="KW-1133">Transmembrane helix</keyword>
<dbReference type="Proteomes" id="UP000019426">
    <property type="component" value="Chromosome M2/40_rep2"/>
</dbReference>
<reference evidence="2 3" key="1">
    <citation type="submission" date="2013-11" db="EMBL/GenBank/DDBJ databases">
        <title>Complete genome sequence of Clostridum sp. M2/40.</title>
        <authorList>
            <person name="Wibberg D."/>
            <person name="Puehler A."/>
            <person name="Schlueter A."/>
        </authorList>
    </citation>
    <scope>NUCLEOTIDE SEQUENCE [LARGE SCALE GENOMIC DNA]</scope>
    <source>
        <strain evidence="3">M2/40</strain>
    </source>
</reference>
<keyword evidence="3" id="KW-1185">Reference proteome</keyword>
<keyword evidence="1" id="KW-0812">Transmembrane</keyword>
<dbReference type="EMBL" id="HG917869">
    <property type="protein sequence ID" value="CDM70162.1"/>
    <property type="molecule type" value="Genomic_DNA"/>
</dbReference>
<feature type="transmembrane region" description="Helical" evidence="1">
    <location>
        <begin position="46"/>
        <end position="73"/>
    </location>
</feature>
<name>W6S6Y1_9CLOT</name>
<dbReference type="AlphaFoldDB" id="W6S6Y1"/>
<evidence type="ECO:0000256" key="1">
    <source>
        <dbReference type="SAM" id="Phobius"/>
    </source>
</evidence>
<evidence type="ECO:0000313" key="3">
    <source>
        <dbReference type="Proteomes" id="UP000019426"/>
    </source>
</evidence>
<evidence type="ECO:0000313" key="2">
    <source>
        <dbReference type="EMBL" id="CDM70162.1"/>
    </source>
</evidence>
<feature type="transmembrane region" description="Helical" evidence="1">
    <location>
        <begin position="6"/>
        <end position="25"/>
    </location>
</feature>
<dbReference type="HOGENOM" id="CLU_2615729_0_0_9"/>
<dbReference type="PATRIC" id="fig|1216932.3.peg.3013"/>
<protein>
    <submittedName>
        <fullName evidence="2">Putative membrane protein</fullName>
    </submittedName>
</protein>
<accession>W6S6Y1</accession>
<sequence length="78" mass="9061">MISITLPIPTIISFVLGYILVYKVYKHNKNIGFNILKNRFLTSVILILFLSLTLMKHIVIVVFIIGMYLSFIINKKFN</sequence>
<keyword evidence="1" id="KW-0472">Membrane</keyword>
<dbReference type="KEGG" id="clt:CM240_3045"/>
<organism evidence="2 3">
    <name type="scientific">Clostridium bornimense</name>
    <dbReference type="NCBI Taxonomy" id="1216932"/>
    <lineage>
        <taxon>Bacteria</taxon>
        <taxon>Bacillati</taxon>
        <taxon>Bacillota</taxon>
        <taxon>Clostridia</taxon>
        <taxon>Eubacteriales</taxon>
        <taxon>Clostridiaceae</taxon>
        <taxon>Clostridium</taxon>
    </lineage>
</organism>